<feature type="compositionally biased region" description="Basic and acidic residues" evidence="1">
    <location>
        <begin position="178"/>
        <end position="189"/>
    </location>
</feature>
<evidence type="ECO:0000313" key="3">
    <source>
        <dbReference type="Proteomes" id="UP000011591"/>
    </source>
</evidence>
<dbReference type="Gene3D" id="1.20.58.1030">
    <property type="match status" value="1"/>
</dbReference>
<dbReference type="RefSeq" id="WP_006666022.1">
    <property type="nucleotide sequence ID" value="NZ_AOIP01000031.1"/>
</dbReference>
<comment type="caution">
    <text evidence="2">The sequence shown here is derived from an EMBL/GenBank/DDBJ whole genome shotgun (WGS) entry which is preliminary data.</text>
</comment>
<feature type="compositionally biased region" description="Basic and acidic residues" evidence="1">
    <location>
        <begin position="311"/>
        <end position="325"/>
    </location>
</feature>
<evidence type="ECO:0008006" key="4">
    <source>
        <dbReference type="Google" id="ProtNLM"/>
    </source>
</evidence>
<accession>M0B2F1</accession>
<organism evidence="2 3">
    <name type="scientific">Natrialba aegyptia DSM 13077</name>
    <dbReference type="NCBI Taxonomy" id="1227491"/>
    <lineage>
        <taxon>Archaea</taxon>
        <taxon>Methanobacteriati</taxon>
        <taxon>Methanobacteriota</taxon>
        <taxon>Stenosarchaea group</taxon>
        <taxon>Halobacteria</taxon>
        <taxon>Halobacteriales</taxon>
        <taxon>Natrialbaceae</taxon>
        <taxon>Natrialba</taxon>
    </lineage>
</organism>
<feature type="region of interest" description="Disordered" evidence="1">
    <location>
        <begin position="41"/>
        <end position="61"/>
    </location>
</feature>
<dbReference type="EMBL" id="AOIP01000031">
    <property type="protein sequence ID" value="ELZ04413.1"/>
    <property type="molecule type" value="Genomic_DNA"/>
</dbReference>
<dbReference type="Proteomes" id="UP000011591">
    <property type="component" value="Unassembled WGS sequence"/>
</dbReference>
<sequence length="384" mass="40779">MNLNELRSVQSKERKKDSLQNLRPSFYQEVGEYIAELEAERERAAERADDPFSSPEVGRLTDEIETANDVVEAIYERRMGKLVKQASLAAAGMAADDEGLTAEEAALFDDLVDRIKGNKARVLDVLEGSTQAQDTATDTDSATSREAGQDQGQDQDQRQRSNSPAPPTPPQEPASEDPVQRREANRGDDQVPESQSEQHSQNAPHTQQPPTSQSTPATPDSEPADAAGVSPADVMGGDAASATSSAGADTVETAETTDTANTAHAESAPQVNSSAAATETTEGPGEVTDTGIPEQHREGGSTEGGTGDDYDGIRSRSPSEAKADTDEATSESQVDRMTVKITQDIGSILGVDDREYTLVSDDIVTLPEANATPLLEREAAEPLE</sequence>
<dbReference type="Gene3D" id="3.40.5.50">
    <property type="match status" value="1"/>
</dbReference>
<reference evidence="2 3" key="1">
    <citation type="journal article" date="2014" name="PLoS Genet.">
        <title>Phylogenetically driven sequencing of extremely halophilic archaea reveals strategies for static and dynamic osmo-response.</title>
        <authorList>
            <person name="Becker E.A."/>
            <person name="Seitzer P.M."/>
            <person name="Tritt A."/>
            <person name="Larsen D."/>
            <person name="Krusor M."/>
            <person name="Yao A.I."/>
            <person name="Wu D."/>
            <person name="Madern D."/>
            <person name="Eisen J.A."/>
            <person name="Darling A.E."/>
            <person name="Facciotti M.T."/>
        </authorList>
    </citation>
    <scope>NUCLEOTIDE SEQUENCE [LARGE SCALE GENOMIC DNA]</scope>
    <source>
        <strain evidence="2 3">DSM 13077</strain>
    </source>
</reference>
<feature type="compositionally biased region" description="Basic and acidic residues" evidence="1">
    <location>
        <begin position="41"/>
        <end position="50"/>
    </location>
</feature>
<dbReference type="OrthoDB" id="157576at2157"/>
<feature type="compositionally biased region" description="Low complexity" evidence="1">
    <location>
        <begin position="236"/>
        <end position="266"/>
    </location>
</feature>
<keyword evidence="3" id="KW-1185">Reference proteome</keyword>
<evidence type="ECO:0000256" key="1">
    <source>
        <dbReference type="SAM" id="MobiDB-lite"/>
    </source>
</evidence>
<name>M0B2F1_9EURY</name>
<protein>
    <recommendedName>
        <fullName evidence="4">GINS subunit domain-containing protein</fullName>
    </recommendedName>
</protein>
<feature type="compositionally biased region" description="Low complexity" evidence="1">
    <location>
        <begin position="129"/>
        <end position="154"/>
    </location>
</feature>
<feature type="compositionally biased region" description="Polar residues" evidence="1">
    <location>
        <begin position="192"/>
        <end position="205"/>
    </location>
</feature>
<feature type="compositionally biased region" description="Polar residues" evidence="1">
    <location>
        <begin position="269"/>
        <end position="281"/>
    </location>
</feature>
<proteinExistence type="predicted"/>
<dbReference type="PATRIC" id="fig|1227491.4.peg.2651"/>
<evidence type="ECO:0000313" key="2">
    <source>
        <dbReference type="EMBL" id="ELZ04413.1"/>
    </source>
</evidence>
<dbReference type="AlphaFoldDB" id="M0B2F1"/>
<feature type="compositionally biased region" description="Low complexity" evidence="1">
    <location>
        <begin position="206"/>
        <end position="221"/>
    </location>
</feature>
<gene>
    <name evidence="2" type="ORF">C480_12901</name>
</gene>
<feature type="region of interest" description="Disordered" evidence="1">
    <location>
        <begin position="1"/>
        <end position="21"/>
    </location>
</feature>
<feature type="region of interest" description="Disordered" evidence="1">
    <location>
        <begin position="124"/>
        <end position="336"/>
    </location>
</feature>
<dbReference type="CDD" id="cd11714">
    <property type="entry name" value="GINS_A_archaea"/>
    <property type="match status" value="1"/>
</dbReference>